<reference evidence="2 3" key="1">
    <citation type="submission" date="2023-07" db="EMBL/GenBank/DDBJ databases">
        <authorList>
            <person name="Peeters C."/>
        </authorList>
    </citation>
    <scope>NUCLEOTIDE SEQUENCE [LARGE SCALE GENOMIC DNA]</scope>
    <source>
        <strain evidence="2 3">R-16034</strain>
    </source>
</reference>
<feature type="region of interest" description="Disordered" evidence="1">
    <location>
        <begin position="87"/>
        <end position="110"/>
    </location>
</feature>
<name>A0AB72X7V4_9RALS</name>
<organism evidence="2 3">
    <name type="scientific">Ralstonia edaphi</name>
    <dbReference type="NCBI Taxonomy" id="3058599"/>
    <lineage>
        <taxon>Bacteria</taxon>
        <taxon>Pseudomonadati</taxon>
        <taxon>Pseudomonadota</taxon>
        <taxon>Betaproteobacteria</taxon>
        <taxon>Burkholderiales</taxon>
        <taxon>Burkholderiaceae</taxon>
        <taxon>Ralstonia</taxon>
    </lineage>
</organism>
<evidence type="ECO:0000313" key="3">
    <source>
        <dbReference type="Proteomes" id="UP001189225"/>
    </source>
</evidence>
<feature type="compositionally biased region" description="Basic and acidic residues" evidence="1">
    <location>
        <begin position="93"/>
        <end position="103"/>
    </location>
</feature>
<gene>
    <name evidence="2" type="ORF">R16034_02775</name>
</gene>
<evidence type="ECO:0000256" key="1">
    <source>
        <dbReference type="SAM" id="MobiDB-lite"/>
    </source>
</evidence>
<keyword evidence="3" id="KW-1185">Reference proteome</keyword>
<sequence>MHAEHVLAYDVDVGLCHFDEPLMNQLRRMADWRWCKPMDDDEYPPGRDPESDDEFTYYNTKEALYRGSALAKHELLDTNQGAVKAIGIPDARNPGRFDAHHMPPDGPRYA</sequence>
<accession>A0AB72X7V4</accession>
<protein>
    <submittedName>
        <fullName evidence="2">Uncharacterized protein</fullName>
    </submittedName>
</protein>
<dbReference type="Proteomes" id="UP001189225">
    <property type="component" value="Unassembled WGS sequence"/>
</dbReference>
<evidence type="ECO:0000313" key="2">
    <source>
        <dbReference type="EMBL" id="CAJ0741705.1"/>
    </source>
</evidence>
<comment type="caution">
    <text evidence="2">The sequence shown here is derived from an EMBL/GenBank/DDBJ whole genome shotgun (WGS) entry which is preliminary data.</text>
</comment>
<proteinExistence type="predicted"/>
<dbReference type="AlphaFoldDB" id="A0AB72X7V4"/>
<dbReference type="EMBL" id="CATWHI010000003">
    <property type="protein sequence ID" value="CAJ0741705.1"/>
    <property type="molecule type" value="Genomic_DNA"/>
</dbReference>